<dbReference type="Gene3D" id="3.90.190.20">
    <property type="entry name" value="Mur ligase, C-terminal domain"/>
    <property type="match status" value="1"/>
</dbReference>
<evidence type="ECO:0000256" key="7">
    <source>
        <dbReference type="HAMAP-Rule" id="MF_00639"/>
    </source>
</evidence>
<dbReference type="InterPro" id="IPR036615">
    <property type="entry name" value="Mur_ligase_C_dom_sf"/>
</dbReference>
<evidence type="ECO:0000256" key="3">
    <source>
        <dbReference type="ARBA" id="ARBA00022490"/>
    </source>
</evidence>
<dbReference type="Pfam" id="PF08245">
    <property type="entry name" value="Mur_ligase_M"/>
    <property type="match status" value="1"/>
</dbReference>
<dbReference type="Gene3D" id="3.40.1190.10">
    <property type="entry name" value="Mur-like, catalytic domain"/>
    <property type="match status" value="1"/>
</dbReference>
<dbReference type="SUPFAM" id="SSF53623">
    <property type="entry name" value="MurD-like peptide ligases, catalytic domain"/>
    <property type="match status" value="1"/>
</dbReference>
<keyword evidence="10" id="KW-1185">Reference proteome</keyword>
<organism evidence="9 10">
    <name type="scientific">Candidatus Methylacidiphilum infernorum</name>
    <dbReference type="NCBI Taxonomy" id="511746"/>
    <lineage>
        <taxon>Bacteria</taxon>
        <taxon>Pseudomonadati</taxon>
        <taxon>Verrucomicrobiota</taxon>
        <taxon>Methylacidiphilae</taxon>
        <taxon>Methylacidiphilales</taxon>
        <taxon>Methylacidiphilaceae</taxon>
        <taxon>Methylacidiphilum (ex Ratnadevi et al. 2023)</taxon>
    </lineage>
</organism>
<name>A0ABX7PX85_9BACT</name>
<keyword evidence="7" id="KW-0131">Cell cycle</keyword>
<keyword evidence="7" id="KW-0132">Cell division</keyword>
<proteinExistence type="inferred from homology"/>
<dbReference type="EMBL" id="CP065956">
    <property type="protein sequence ID" value="QSR87615.1"/>
    <property type="molecule type" value="Genomic_DNA"/>
</dbReference>
<dbReference type="GO" id="GO:0008764">
    <property type="term" value="F:UDP-N-acetylmuramoylalanine-D-glutamate ligase activity"/>
    <property type="evidence" value="ECO:0007669"/>
    <property type="project" value="UniProtKB-EC"/>
</dbReference>
<evidence type="ECO:0000313" key="10">
    <source>
        <dbReference type="Proteomes" id="UP000663088"/>
    </source>
</evidence>
<gene>
    <name evidence="7 9" type="primary">murD</name>
    <name evidence="9" type="ORF">EM20IM_04655</name>
</gene>
<keyword evidence="5 7" id="KW-0547">Nucleotide-binding</keyword>
<dbReference type="HAMAP" id="MF_00639">
    <property type="entry name" value="MurD"/>
    <property type="match status" value="1"/>
</dbReference>
<keyword evidence="7" id="KW-0133">Cell shape</keyword>
<dbReference type="InterPro" id="IPR013221">
    <property type="entry name" value="Mur_ligase_cen"/>
</dbReference>
<keyword evidence="6 7" id="KW-0067">ATP-binding</keyword>
<evidence type="ECO:0000256" key="4">
    <source>
        <dbReference type="ARBA" id="ARBA00022598"/>
    </source>
</evidence>
<comment type="pathway">
    <text evidence="2 7">Cell wall biogenesis; peptidoglycan biosynthesis.</text>
</comment>
<comment type="function">
    <text evidence="7">Cell wall formation. Catalyzes the addition of glutamate to the nucleotide precursor UDP-N-acetylmuramoyl-L-alanine (UMA).</text>
</comment>
<comment type="similarity">
    <text evidence="7">Belongs to the MurCDEF family.</text>
</comment>
<keyword evidence="7" id="KW-0573">Peptidoglycan synthesis</keyword>
<evidence type="ECO:0000256" key="2">
    <source>
        <dbReference type="ARBA" id="ARBA00004752"/>
    </source>
</evidence>
<feature type="domain" description="Mur ligase central" evidence="8">
    <location>
        <begin position="118"/>
        <end position="230"/>
    </location>
</feature>
<evidence type="ECO:0000259" key="8">
    <source>
        <dbReference type="Pfam" id="PF08245"/>
    </source>
</evidence>
<dbReference type="SUPFAM" id="SSF53244">
    <property type="entry name" value="MurD-like peptide ligases, peptide-binding domain"/>
    <property type="match status" value="1"/>
</dbReference>
<comment type="subcellular location">
    <subcellularLocation>
        <location evidence="1 7">Cytoplasm</location>
    </subcellularLocation>
</comment>
<comment type="catalytic activity">
    <reaction evidence="7">
        <text>UDP-N-acetyl-alpha-D-muramoyl-L-alanine + D-glutamate + ATP = UDP-N-acetyl-alpha-D-muramoyl-L-alanyl-D-glutamate + ADP + phosphate + H(+)</text>
        <dbReference type="Rhea" id="RHEA:16429"/>
        <dbReference type="ChEBI" id="CHEBI:15378"/>
        <dbReference type="ChEBI" id="CHEBI:29986"/>
        <dbReference type="ChEBI" id="CHEBI:30616"/>
        <dbReference type="ChEBI" id="CHEBI:43474"/>
        <dbReference type="ChEBI" id="CHEBI:83898"/>
        <dbReference type="ChEBI" id="CHEBI:83900"/>
        <dbReference type="ChEBI" id="CHEBI:456216"/>
        <dbReference type="EC" id="6.3.2.9"/>
    </reaction>
</comment>
<evidence type="ECO:0000256" key="1">
    <source>
        <dbReference type="ARBA" id="ARBA00004496"/>
    </source>
</evidence>
<reference evidence="9 10" key="1">
    <citation type="submission" date="2020-12" db="EMBL/GenBank/DDBJ databases">
        <authorList>
            <person name="Awala S.I."/>
            <person name="Gwak J.-H."/>
            <person name="Kim S.-J."/>
            <person name="Rhee S.-K."/>
        </authorList>
    </citation>
    <scope>NUCLEOTIDE SEQUENCE [LARGE SCALE GENOMIC DNA]</scope>
    <source>
        <strain evidence="9 10">IT5</strain>
    </source>
</reference>
<feature type="binding site" evidence="7">
    <location>
        <begin position="120"/>
        <end position="126"/>
    </location>
    <ligand>
        <name>ATP</name>
        <dbReference type="ChEBI" id="CHEBI:30616"/>
    </ligand>
</feature>
<sequence length="442" mass="49160">MLFSMIDSLRHFFSGKKTVVWGLGAEGKATVEFLLNSIPGKLFTVSDRDPQALQSLDDPRIIKIEEKELLRQIDRFELIVKSPGIRTAHLGFDPSIKEKIVTQADIFLSFWPGKTVGVTGSKGKSTTSSLIYHLLKEGGFKVYLGGNIGIPPFHLLPFADEKAIAVLELSSYQLEYCKHSPAIALWLNLFHEHLNYHGSFEDYAQAKSHIGRFQSPKDYFIYDPGDQALELFLLSQEKMPGILLPVEEKGRSQVDLSRLGIPGRHNKKNALFAARVALLLGMPAEAISEALSSFRGLPHRLEYVATVGGISYYNDSISTVPEATLAGIEAIPSVRTLIVGGQDRGVDLGLFCARLCTVQKLETLILLPDTGWRIGFLLKEMGFKKNLFLVKSLEEAVELAGRYTPKGYSCLFSPAAPSYHLYLNFEKRGEHFKSLVLQLKQS</sequence>
<dbReference type="EC" id="6.3.2.9" evidence="7"/>
<dbReference type="PANTHER" id="PTHR43692">
    <property type="entry name" value="UDP-N-ACETYLMURAMOYLALANINE--D-GLUTAMATE LIGASE"/>
    <property type="match status" value="1"/>
</dbReference>
<keyword evidence="3 7" id="KW-0963">Cytoplasm</keyword>
<dbReference type="Proteomes" id="UP000663088">
    <property type="component" value="Chromosome"/>
</dbReference>
<keyword evidence="4 7" id="KW-0436">Ligase</keyword>
<dbReference type="InterPro" id="IPR036565">
    <property type="entry name" value="Mur-like_cat_sf"/>
</dbReference>
<dbReference type="InterPro" id="IPR005762">
    <property type="entry name" value="MurD"/>
</dbReference>
<protein>
    <recommendedName>
        <fullName evidence="7">UDP-N-acetylmuramoylalanine--D-glutamate ligase</fullName>
        <ecNumber evidence="7">6.3.2.9</ecNumber>
    </recommendedName>
    <alternativeName>
        <fullName evidence="7">D-glutamic acid-adding enzyme</fullName>
    </alternativeName>
    <alternativeName>
        <fullName evidence="7">UDP-N-acetylmuramoyl-L-alanyl-D-glutamate synthetase</fullName>
    </alternativeName>
</protein>
<dbReference type="NCBIfam" id="TIGR01087">
    <property type="entry name" value="murD"/>
    <property type="match status" value="1"/>
</dbReference>
<accession>A0ABX7PX85</accession>
<evidence type="ECO:0000256" key="6">
    <source>
        <dbReference type="ARBA" id="ARBA00022840"/>
    </source>
</evidence>
<evidence type="ECO:0000313" key="9">
    <source>
        <dbReference type="EMBL" id="QSR87615.1"/>
    </source>
</evidence>
<dbReference type="PANTHER" id="PTHR43692:SF1">
    <property type="entry name" value="UDP-N-ACETYLMURAMOYLALANINE--D-GLUTAMATE LIGASE"/>
    <property type="match status" value="1"/>
</dbReference>
<keyword evidence="7" id="KW-0961">Cell wall biogenesis/degradation</keyword>
<evidence type="ECO:0000256" key="5">
    <source>
        <dbReference type="ARBA" id="ARBA00022741"/>
    </source>
</evidence>
<dbReference type="Gene3D" id="3.40.50.720">
    <property type="entry name" value="NAD(P)-binding Rossmann-like Domain"/>
    <property type="match status" value="1"/>
</dbReference>